<gene>
    <name evidence="6" type="ORF">GOHSU_08_00930</name>
</gene>
<reference evidence="6 7" key="1">
    <citation type="submission" date="2012-12" db="EMBL/GenBank/DDBJ databases">
        <title>Whole genome shotgun sequence of Gordonia hirsuta NBRC 16056.</title>
        <authorList>
            <person name="Isaki-Nakamura S."/>
            <person name="Hosoyama A."/>
            <person name="Tsuchikane K."/>
            <person name="Katsumata H."/>
            <person name="Baba S."/>
            <person name="Yamazaki S."/>
            <person name="Fujita N."/>
        </authorList>
    </citation>
    <scope>NUCLEOTIDE SEQUENCE [LARGE SCALE GENOMIC DNA]</scope>
    <source>
        <strain evidence="6 7">NBRC 16056</strain>
    </source>
</reference>
<keyword evidence="4" id="KW-0560">Oxidoreductase</keyword>
<feature type="compositionally biased region" description="Basic and acidic residues" evidence="5">
    <location>
        <begin position="379"/>
        <end position="390"/>
    </location>
</feature>
<accession>L7L604</accession>
<name>L7L604_9ACTN</name>
<evidence type="ECO:0000313" key="6">
    <source>
        <dbReference type="EMBL" id="GAC56565.1"/>
    </source>
</evidence>
<feature type="region of interest" description="Disordered" evidence="5">
    <location>
        <begin position="335"/>
        <end position="431"/>
    </location>
</feature>
<evidence type="ECO:0000256" key="3">
    <source>
        <dbReference type="ARBA" id="ARBA00022827"/>
    </source>
</evidence>
<dbReference type="Proteomes" id="UP000053405">
    <property type="component" value="Unassembled WGS sequence"/>
</dbReference>
<dbReference type="GO" id="GO:0050660">
    <property type="term" value="F:flavin adenine dinucleotide binding"/>
    <property type="evidence" value="ECO:0007669"/>
    <property type="project" value="InterPro"/>
</dbReference>
<organism evidence="6 7">
    <name type="scientific">Gordonia hirsuta DSM 44140 = NBRC 16056</name>
    <dbReference type="NCBI Taxonomy" id="1121927"/>
    <lineage>
        <taxon>Bacteria</taxon>
        <taxon>Bacillati</taxon>
        <taxon>Actinomycetota</taxon>
        <taxon>Actinomycetes</taxon>
        <taxon>Mycobacteriales</taxon>
        <taxon>Gordoniaceae</taxon>
        <taxon>Gordonia</taxon>
    </lineage>
</organism>
<dbReference type="PANTHER" id="PTHR42877:SF4">
    <property type="entry name" value="FAD_NAD(P)-BINDING DOMAIN-CONTAINING PROTEIN-RELATED"/>
    <property type="match status" value="1"/>
</dbReference>
<dbReference type="SUPFAM" id="SSF51905">
    <property type="entry name" value="FAD/NAD(P)-binding domain"/>
    <property type="match status" value="1"/>
</dbReference>
<comment type="caution">
    <text evidence="6">The sequence shown here is derived from an EMBL/GenBank/DDBJ whole genome shotgun (WGS) entry which is preliminary data.</text>
</comment>
<evidence type="ECO:0000256" key="4">
    <source>
        <dbReference type="ARBA" id="ARBA00023002"/>
    </source>
</evidence>
<keyword evidence="3" id="KW-0274">FAD</keyword>
<dbReference type="GO" id="GO:0050661">
    <property type="term" value="F:NADP binding"/>
    <property type="evidence" value="ECO:0007669"/>
    <property type="project" value="InterPro"/>
</dbReference>
<evidence type="ECO:0000256" key="1">
    <source>
        <dbReference type="ARBA" id="ARBA00010139"/>
    </source>
</evidence>
<keyword evidence="2" id="KW-0285">Flavoprotein</keyword>
<keyword evidence="7" id="KW-1185">Reference proteome</keyword>
<sequence>MGATVARARCDATGAIQSDVWGSIVMPGPRSRLPREPRVVVIGAGVAGITAAHVLAEAGFTEVTVLEKAPDMGGVWYWNSYPGLTCDVPSQLYQFGWAPKADWSHIWADGPQIQRYHREVVDRFGLADRIRCGVEVTTAAFDDDSGQWLLDTADGEQIVADFVLCATGVLENPAYPDIEGLDTFAGPVVHTARWDADMTTVGRRIAVLGTGSTGVQVVSALQPQAQELLHFIRSPQWVLWAPMGLPQIPGVATVLGRLPKLHREVYRGLLWGSGLFADIVLRPSWRRSLVQAYARACLVVQVRDRELRRRLTPDFQPLCKRQVVSGTYYRALQQPNARLVTGGDREDHPGRDRHRRRRTARGRRDRAGHRIPRARLHASHADHRPGRADPRPGVGRGAAGLPDDRDPGIPESVHGPGPELADGVDLAAAFG</sequence>
<dbReference type="EMBL" id="BANT01000008">
    <property type="protein sequence ID" value="GAC56565.1"/>
    <property type="molecule type" value="Genomic_DNA"/>
</dbReference>
<dbReference type="PRINTS" id="PR00368">
    <property type="entry name" value="FADPNR"/>
</dbReference>
<keyword evidence="6" id="KW-0503">Monooxygenase</keyword>
<dbReference type="InterPro" id="IPR036188">
    <property type="entry name" value="FAD/NAD-bd_sf"/>
</dbReference>
<dbReference type="Pfam" id="PF00743">
    <property type="entry name" value="FMO-like"/>
    <property type="match status" value="1"/>
</dbReference>
<comment type="similarity">
    <text evidence="1">Belongs to the FAD-binding monooxygenase family.</text>
</comment>
<protein>
    <submittedName>
        <fullName evidence="6">Putative flavin-containing monooxygenase</fullName>
    </submittedName>
</protein>
<evidence type="ECO:0000256" key="5">
    <source>
        <dbReference type="SAM" id="MobiDB-lite"/>
    </source>
</evidence>
<evidence type="ECO:0000313" key="7">
    <source>
        <dbReference type="Proteomes" id="UP000053405"/>
    </source>
</evidence>
<dbReference type="PANTHER" id="PTHR42877">
    <property type="entry name" value="L-ORNITHINE N(5)-MONOOXYGENASE-RELATED"/>
    <property type="match status" value="1"/>
</dbReference>
<dbReference type="GO" id="GO:0004499">
    <property type="term" value="F:N,N-dimethylaniline monooxygenase activity"/>
    <property type="evidence" value="ECO:0007669"/>
    <property type="project" value="InterPro"/>
</dbReference>
<dbReference type="InterPro" id="IPR020946">
    <property type="entry name" value="Flavin_mOase-like"/>
</dbReference>
<evidence type="ECO:0000256" key="2">
    <source>
        <dbReference type="ARBA" id="ARBA00022630"/>
    </source>
</evidence>
<dbReference type="eggNOG" id="COG2072">
    <property type="taxonomic scope" value="Bacteria"/>
</dbReference>
<dbReference type="STRING" id="1121927.GOHSU_08_00930"/>
<proteinExistence type="inferred from homology"/>
<feature type="compositionally biased region" description="Basic residues" evidence="5">
    <location>
        <begin position="351"/>
        <end position="378"/>
    </location>
</feature>
<dbReference type="InterPro" id="IPR051209">
    <property type="entry name" value="FAD-bind_Monooxygenase_sf"/>
</dbReference>
<dbReference type="Gene3D" id="3.50.50.60">
    <property type="entry name" value="FAD/NAD(P)-binding domain"/>
    <property type="match status" value="1"/>
</dbReference>
<dbReference type="AlphaFoldDB" id="L7L604"/>
<dbReference type="PRINTS" id="PR00411">
    <property type="entry name" value="PNDRDTASEI"/>
</dbReference>